<keyword evidence="4 13" id="KW-0813">Transport</keyword>
<evidence type="ECO:0000256" key="3">
    <source>
        <dbReference type="ARBA" id="ARBA00021714"/>
    </source>
</evidence>
<evidence type="ECO:0000256" key="12">
    <source>
        <dbReference type="ARBA" id="ARBA00023225"/>
    </source>
</evidence>
<proteinExistence type="inferred from homology"/>
<dbReference type="Proteomes" id="UP000245838">
    <property type="component" value="Chromosome sggmmb4_Chromosome"/>
</dbReference>
<evidence type="ECO:0000256" key="5">
    <source>
        <dbReference type="ARBA" id="ARBA00022475"/>
    </source>
</evidence>
<dbReference type="NCBIfam" id="TIGR01103">
    <property type="entry name" value="fliP"/>
    <property type="match status" value="1"/>
</dbReference>
<sequence length="253" mass="27740">MIRQRRKSGEFRPAYAAALMLLFAPACFAQLPSIISQPLPGGGQNWSLPVQTLVFLTSLTFIPAALLMMTSFTRIIIVLGLLRSAIGTPSAPPNQVLLGLALFLTFFVMSPVLDSIYTEAYLPLSENKISMQTALERGSQPLRAFMLRQTREADLGLFARLANVPPLEGPEAVPMRILLPAYVTSELKTAFQIGFTLFIPFLIIDLVVASVLMALGMMMVPPATISLPFKLMLFVLVDGWQLLLSSLAQSFYS</sequence>
<name>A0A193QMM2_SODGM</name>
<evidence type="ECO:0000256" key="1">
    <source>
        <dbReference type="ARBA" id="ARBA00003663"/>
    </source>
</evidence>
<keyword evidence="14" id="KW-0282">Flagellum</keyword>
<keyword evidence="14" id="KW-0966">Cell projection</keyword>
<dbReference type="InterPro" id="IPR005837">
    <property type="entry name" value="FliP"/>
</dbReference>
<gene>
    <name evidence="14" type="primary">fliP_4</name>
    <name evidence="13" type="synonym">fliP</name>
    <name evidence="14" type="ORF">SGGMMB4_04897</name>
</gene>
<evidence type="ECO:0000313" key="15">
    <source>
        <dbReference type="Proteomes" id="UP000245838"/>
    </source>
</evidence>
<dbReference type="GO" id="GO:0009306">
    <property type="term" value="P:protein secretion"/>
    <property type="evidence" value="ECO:0007669"/>
    <property type="project" value="UniProtKB-UniRule"/>
</dbReference>
<evidence type="ECO:0000256" key="10">
    <source>
        <dbReference type="ARBA" id="ARBA00023136"/>
    </source>
</evidence>
<comment type="subcellular location">
    <subcellularLocation>
        <location evidence="13">Cell membrane</location>
        <topology evidence="13">Multi-pass membrane protein</topology>
    </subcellularLocation>
    <subcellularLocation>
        <location evidence="13">Bacterial flagellum basal body</location>
    </subcellularLocation>
</comment>
<feature type="transmembrane region" description="Helical" evidence="13">
    <location>
        <begin position="197"/>
        <end position="219"/>
    </location>
</feature>
<dbReference type="PANTHER" id="PTHR30587">
    <property type="entry name" value="FLAGELLAR BIOSYNTHETIC PROTEIN FLIP"/>
    <property type="match status" value="1"/>
</dbReference>
<feature type="transmembrane region" description="Helical" evidence="13">
    <location>
        <begin position="53"/>
        <end position="82"/>
    </location>
</feature>
<feature type="transmembrane region" description="Helical" evidence="13">
    <location>
        <begin position="231"/>
        <end position="252"/>
    </location>
</feature>
<evidence type="ECO:0000256" key="2">
    <source>
        <dbReference type="ARBA" id="ARBA00006257"/>
    </source>
</evidence>
<keyword evidence="8 13" id="KW-0653">Protein transport</keyword>
<dbReference type="PROSITE" id="PS01060">
    <property type="entry name" value="FLIP_1"/>
    <property type="match status" value="1"/>
</dbReference>
<evidence type="ECO:0000256" key="6">
    <source>
        <dbReference type="ARBA" id="ARBA00022692"/>
    </source>
</evidence>
<comment type="similarity">
    <text evidence="2 13">Belongs to the FliP/MopC/SpaP family.</text>
</comment>
<dbReference type="GO" id="GO:0044781">
    <property type="term" value="P:bacterial-type flagellum organization"/>
    <property type="evidence" value="ECO:0007669"/>
    <property type="project" value="UniProtKB-UniRule"/>
</dbReference>
<comment type="function">
    <text evidence="1 13">Plays a role in the flagellum-specific transport system.</text>
</comment>
<dbReference type="GO" id="GO:0009425">
    <property type="term" value="C:bacterial-type flagellum basal body"/>
    <property type="evidence" value="ECO:0007669"/>
    <property type="project" value="UniProtKB-SubCell"/>
</dbReference>
<keyword evidence="11" id="KW-0975">Bacterial flagellum</keyword>
<dbReference type="GO" id="GO:0005886">
    <property type="term" value="C:plasma membrane"/>
    <property type="evidence" value="ECO:0007669"/>
    <property type="project" value="UniProtKB-SubCell"/>
</dbReference>
<keyword evidence="7 13" id="KW-1005">Bacterial flagellum biogenesis</keyword>
<dbReference type="NCBIfam" id="NF009438">
    <property type="entry name" value="PRK12797.1"/>
    <property type="match status" value="1"/>
</dbReference>
<evidence type="ECO:0000256" key="9">
    <source>
        <dbReference type="ARBA" id="ARBA00022989"/>
    </source>
</evidence>
<keyword evidence="6 13" id="KW-0812">Transmembrane</keyword>
<dbReference type="PROSITE" id="PS01061">
    <property type="entry name" value="FLIP_2"/>
    <property type="match status" value="1"/>
</dbReference>
<dbReference type="PRINTS" id="PR00951">
    <property type="entry name" value="FLGBIOSNFLIP"/>
</dbReference>
<keyword evidence="9 13" id="KW-1133">Transmembrane helix</keyword>
<dbReference type="EMBL" id="LN854557">
    <property type="protein sequence ID" value="CRL46348.1"/>
    <property type="molecule type" value="Genomic_DNA"/>
</dbReference>
<keyword evidence="12 13" id="KW-1006">Bacterial flagellum protein export</keyword>
<dbReference type="PRINTS" id="PR01302">
    <property type="entry name" value="TYPE3IMPPROT"/>
</dbReference>
<keyword evidence="10 13" id="KW-0472">Membrane</keyword>
<evidence type="ECO:0000313" key="14">
    <source>
        <dbReference type="EMBL" id="CRL46348.1"/>
    </source>
</evidence>
<evidence type="ECO:0000256" key="4">
    <source>
        <dbReference type="ARBA" id="ARBA00022448"/>
    </source>
</evidence>
<evidence type="ECO:0000256" key="13">
    <source>
        <dbReference type="RuleBase" id="RU362069"/>
    </source>
</evidence>
<feature type="transmembrane region" description="Helical" evidence="13">
    <location>
        <begin position="94"/>
        <end position="113"/>
    </location>
</feature>
<dbReference type="InterPro" id="IPR005838">
    <property type="entry name" value="T3SS_IM_P"/>
</dbReference>
<evidence type="ECO:0000256" key="8">
    <source>
        <dbReference type="ARBA" id="ARBA00022927"/>
    </source>
</evidence>
<evidence type="ECO:0000256" key="11">
    <source>
        <dbReference type="ARBA" id="ARBA00023143"/>
    </source>
</evidence>
<protein>
    <recommendedName>
        <fullName evidence="3 13">Flagellar biosynthetic protein FliP</fullName>
    </recommendedName>
</protein>
<keyword evidence="5 13" id="KW-1003">Cell membrane</keyword>
<dbReference type="Pfam" id="PF00813">
    <property type="entry name" value="FliP"/>
    <property type="match status" value="1"/>
</dbReference>
<dbReference type="PANTHER" id="PTHR30587:SF0">
    <property type="entry name" value="FLAGELLAR BIOSYNTHETIC PROTEIN FLIP"/>
    <property type="match status" value="1"/>
</dbReference>
<keyword evidence="14" id="KW-0969">Cilium</keyword>
<organism evidence="14 15">
    <name type="scientific">Sodalis glossinidius (strain morsitans)</name>
    <dbReference type="NCBI Taxonomy" id="343509"/>
    <lineage>
        <taxon>Bacteria</taxon>
        <taxon>Pseudomonadati</taxon>
        <taxon>Pseudomonadota</taxon>
        <taxon>Gammaproteobacteria</taxon>
        <taxon>Enterobacterales</taxon>
        <taxon>Bruguierivoracaceae</taxon>
        <taxon>Sodalis</taxon>
    </lineage>
</organism>
<reference evidence="14 15" key="1">
    <citation type="submission" date="2015-05" db="EMBL/GenBank/DDBJ databases">
        <authorList>
            <person name="Goodhead I."/>
        </authorList>
    </citation>
    <scope>NUCLEOTIDE SEQUENCE [LARGE SCALE GENOMIC DNA]</scope>
    <source>
        <strain evidence="15">morsitans</strain>
    </source>
</reference>
<evidence type="ECO:0000256" key="7">
    <source>
        <dbReference type="ARBA" id="ARBA00022795"/>
    </source>
</evidence>
<dbReference type="AlphaFoldDB" id="A0A193QMM2"/>
<accession>A0A193QMM2</accession>